<keyword evidence="12" id="KW-0813">Transport</keyword>
<dbReference type="PANTHER" id="PTHR28259:SF1">
    <property type="entry name" value="FLUORIDE EXPORT PROTEIN 1-RELATED"/>
    <property type="match status" value="1"/>
</dbReference>
<feature type="transmembrane region" description="Helical" evidence="12">
    <location>
        <begin position="102"/>
        <end position="123"/>
    </location>
</feature>
<dbReference type="Proteomes" id="UP001265259">
    <property type="component" value="Unassembled WGS sequence"/>
</dbReference>
<keyword evidence="4 12" id="KW-0812">Transmembrane</keyword>
<gene>
    <name evidence="12" type="primary">fluC</name>
    <name evidence="12" type="synonym">crcB</name>
    <name evidence="13" type="ORF">RM543_06250</name>
</gene>
<feature type="binding site" evidence="12">
    <location>
        <position position="80"/>
    </location>
    <ligand>
        <name>Na(+)</name>
        <dbReference type="ChEBI" id="CHEBI:29101"/>
        <note>structural</note>
    </ligand>
</feature>
<evidence type="ECO:0000256" key="7">
    <source>
        <dbReference type="ARBA" id="ARBA00023065"/>
    </source>
</evidence>
<keyword evidence="14" id="KW-1185">Reference proteome</keyword>
<evidence type="ECO:0000256" key="11">
    <source>
        <dbReference type="ARBA" id="ARBA00035585"/>
    </source>
</evidence>
<evidence type="ECO:0000256" key="8">
    <source>
        <dbReference type="ARBA" id="ARBA00023136"/>
    </source>
</evidence>
<comment type="catalytic activity">
    <reaction evidence="11">
        <text>fluoride(in) = fluoride(out)</text>
        <dbReference type="Rhea" id="RHEA:76159"/>
        <dbReference type="ChEBI" id="CHEBI:17051"/>
    </reaction>
    <physiologicalReaction direction="left-to-right" evidence="11">
        <dbReference type="Rhea" id="RHEA:76160"/>
    </physiologicalReaction>
</comment>
<keyword evidence="7 12" id="KW-0406">Ion transport</keyword>
<dbReference type="RefSeq" id="WP_311690038.1">
    <property type="nucleotide sequence ID" value="NZ_JAVRHL010000002.1"/>
</dbReference>
<dbReference type="EMBL" id="JAVRHL010000002">
    <property type="protein sequence ID" value="MDT0682278.1"/>
    <property type="molecule type" value="Genomic_DNA"/>
</dbReference>
<reference evidence="13 14" key="1">
    <citation type="submission" date="2023-09" db="EMBL/GenBank/DDBJ databases">
        <authorList>
            <person name="Rey-Velasco X."/>
        </authorList>
    </citation>
    <scope>NUCLEOTIDE SEQUENCE [LARGE SCALE GENOMIC DNA]</scope>
    <source>
        <strain evidence="13 14">F158</strain>
    </source>
</reference>
<keyword evidence="3" id="KW-0997">Cell inner membrane</keyword>
<comment type="subcellular location">
    <subcellularLocation>
        <location evidence="1 12">Cell membrane</location>
        <topology evidence="1 12">Multi-pass membrane protein</topology>
    </subcellularLocation>
</comment>
<evidence type="ECO:0000256" key="10">
    <source>
        <dbReference type="ARBA" id="ARBA00035120"/>
    </source>
</evidence>
<keyword evidence="8 12" id="KW-0472">Membrane</keyword>
<dbReference type="HAMAP" id="MF_00454">
    <property type="entry name" value="FluC"/>
    <property type="match status" value="1"/>
</dbReference>
<feature type="transmembrane region" description="Helical" evidence="12">
    <location>
        <begin position="70"/>
        <end position="90"/>
    </location>
</feature>
<sequence length="128" mass="12819">MIWTFGQVALGGAIGASLRFGVGVAVARALPLGPSGFPVAVLLCNVVGSALMGAFVTLSAERGLTHLAPLLMTGLLGGFTTFSSFSLEAVTLWERGATAQAALYVGISLGLSLLGLVLGAALMRGALT</sequence>
<evidence type="ECO:0000256" key="12">
    <source>
        <dbReference type="HAMAP-Rule" id="MF_00454"/>
    </source>
</evidence>
<keyword evidence="5 12" id="KW-1133">Transmembrane helix</keyword>
<evidence type="ECO:0000256" key="4">
    <source>
        <dbReference type="ARBA" id="ARBA00022692"/>
    </source>
</evidence>
<organism evidence="13 14">
    <name type="scientific">Tropicimonas omnivorans</name>
    <dbReference type="NCBI Taxonomy" id="3075590"/>
    <lineage>
        <taxon>Bacteria</taxon>
        <taxon>Pseudomonadati</taxon>
        <taxon>Pseudomonadota</taxon>
        <taxon>Alphaproteobacteria</taxon>
        <taxon>Rhodobacterales</taxon>
        <taxon>Roseobacteraceae</taxon>
        <taxon>Tropicimonas</taxon>
    </lineage>
</organism>
<keyword evidence="12" id="KW-0479">Metal-binding</keyword>
<evidence type="ECO:0000256" key="3">
    <source>
        <dbReference type="ARBA" id="ARBA00022519"/>
    </source>
</evidence>
<dbReference type="InterPro" id="IPR003691">
    <property type="entry name" value="FluC"/>
</dbReference>
<keyword evidence="6 12" id="KW-0915">Sodium</keyword>
<keyword evidence="9 12" id="KW-0407">Ion channel</keyword>
<dbReference type="PANTHER" id="PTHR28259">
    <property type="entry name" value="FLUORIDE EXPORT PROTEIN 1-RELATED"/>
    <property type="match status" value="1"/>
</dbReference>
<proteinExistence type="inferred from homology"/>
<feature type="binding site" evidence="12">
    <location>
        <position position="77"/>
    </location>
    <ligand>
        <name>Na(+)</name>
        <dbReference type="ChEBI" id="CHEBI:29101"/>
        <note>structural</note>
    </ligand>
</feature>
<comment type="function">
    <text evidence="12">Fluoride-specific ion channel. Important for reducing fluoride concentration in the cell, thus reducing its toxicity.</text>
</comment>
<comment type="similarity">
    <text evidence="10 12">Belongs to the fluoride channel Fluc/FEX (TC 1.A.43) family.</text>
</comment>
<feature type="transmembrane region" description="Helical" evidence="12">
    <location>
        <begin position="37"/>
        <end position="58"/>
    </location>
</feature>
<evidence type="ECO:0000256" key="5">
    <source>
        <dbReference type="ARBA" id="ARBA00022989"/>
    </source>
</evidence>
<dbReference type="Pfam" id="PF02537">
    <property type="entry name" value="CRCB"/>
    <property type="match status" value="1"/>
</dbReference>
<accession>A0ABU3DEY4</accession>
<evidence type="ECO:0000256" key="2">
    <source>
        <dbReference type="ARBA" id="ARBA00022475"/>
    </source>
</evidence>
<evidence type="ECO:0000256" key="6">
    <source>
        <dbReference type="ARBA" id="ARBA00023053"/>
    </source>
</evidence>
<name>A0ABU3DEY4_9RHOB</name>
<evidence type="ECO:0000256" key="1">
    <source>
        <dbReference type="ARBA" id="ARBA00004651"/>
    </source>
</evidence>
<evidence type="ECO:0000313" key="14">
    <source>
        <dbReference type="Proteomes" id="UP001265259"/>
    </source>
</evidence>
<protein>
    <recommendedName>
        <fullName evidence="12">Fluoride-specific ion channel FluC</fullName>
    </recommendedName>
</protein>
<keyword evidence="2 12" id="KW-1003">Cell membrane</keyword>
<comment type="activity regulation">
    <text evidence="12">Na(+) is not transported, but it plays an essential structural role and its presence is essential for fluoride channel function.</text>
</comment>
<evidence type="ECO:0000256" key="9">
    <source>
        <dbReference type="ARBA" id="ARBA00023303"/>
    </source>
</evidence>
<evidence type="ECO:0000313" key="13">
    <source>
        <dbReference type="EMBL" id="MDT0682278.1"/>
    </source>
</evidence>
<comment type="caution">
    <text evidence="13">The sequence shown here is derived from an EMBL/GenBank/DDBJ whole genome shotgun (WGS) entry which is preliminary data.</text>
</comment>